<keyword evidence="3" id="KW-1185">Reference proteome</keyword>
<gene>
    <name evidence="2" type="ORF">ECRASSUSDP1_LOCUS2773</name>
</gene>
<organism evidence="2 3">
    <name type="scientific">Euplotes crassus</name>
    <dbReference type="NCBI Taxonomy" id="5936"/>
    <lineage>
        <taxon>Eukaryota</taxon>
        <taxon>Sar</taxon>
        <taxon>Alveolata</taxon>
        <taxon>Ciliophora</taxon>
        <taxon>Intramacronucleata</taxon>
        <taxon>Spirotrichea</taxon>
        <taxon>Hypotrichia</taxon>
        <taxon>Euplotida</taxon>
        <taxon>Euplotidae</taxon>
        <taxon>Moneuplotes</taxon>
    </lineage>
</organism>
<feature type="region of interest" description="Disordered" evidence="1">
    <location>
        <begin position="162"/>
        <end position="203"/>
    </location>
</feature>
<dbReference type="AlphaFoldDB" id="A0AAD1U6K9"/>
<sequence length="314" mass="35881">MSLDQEEYSLVNSLNSRLKKFKIKIPKSQGNKTRNLSSSQQFRSHSQTAKPKSLKDQFGSSGTFAQASNNELNLPPLPPSLKEIGKTSSFIQHRKRAFGTVAKWDPVQQKEVKTKVWGRTAITSLQSLPISTKHQQKRIVKLTKKLNKLNTKAKPAGFNRLKKDSKETVQSSVSPASAQAIIDRRERRNRRRPKSNFDNNSLSSMKSSLTILRGKTLRDSGDINGASQKVRRIENICKIMLTLKDSSQSSQKNKFDQFGFDPTIKKESERKQDSLSSRIIKLRKRRYKLNQEDESSPLNMIQSKFNQLYRSLKQ</sequence>
<proteinExistence type="predicted"/>
<evidence type="ECO:0000313" key="2">
    <source>
        <dbReference type="EMBL" id="CAI2361462.1"/>
    </source>
</evidence>
<accession>A0AAD1U6K9</accession>
<feature type="region of interest" description="Disordered" evidence="1">
    <location>
        <begin position="23"/>
        <end position="79"/>
    </location>
</feature>
<feature type="compositionally biased region" description="Polar residues" evidence="1">
    <location>
        <begin position="58"/>
        <end position="67"/>
    </location>
</feature>
<reference evidence="2" key="1">
    <citation type="submission" date="2023-07" db="EMBL/GenBank/DDBJ databases">
        <authorList>
            <consortium name="AG Swart"/>
            <person name="Singh M."/>
            <person name="Singh A."/>
            <person name="Seah K."/>
            <person name="Emmerich C."/>
        </authorList>
    </citation>
    <scope>NUCLEOTIDE SEQUENCE</scope>
    <source>
        <strain evidence="2">DP1</strain>
    </source>
</reference>
<feature type="compositionally biased region" description="Low complexity" evidence="1">
    <location>
        <begin position="169"/>
        <end position="180"/>
    </location>
</feature>
<evidence type="ECO:0000256" key="1">
    <source>
        <dbReference type="SAM" id="MobiDB-lite"/>
    </source>
</evidence>
<evidence type="ECO:0000313" key="3">
    <source>
        <dbReference type="Proteomes" id="UP001295684"/>
    </source>
</evidence>
<name>A0AAD1U6K9_EUPCR</name>
<feature type="compositionally biased region" description="Polar residues" evidence="1">
    <location>
        <begin position="28"/>
        <end position="50"/>
    </location>
</feature>
<dbReference type="Proteomes" id="UP001295684">
    <property type="component" value="Unassembled WGS sequence"/>
</dbReference>
<protein>
    <submittedName>
        <fullName evidence="2">Uncharacterized protein</fullName>
    </submittedName>
</protein>
<dbReference type="EMBL" id="CAMPGE010002651">
    <property type="protein sequence ID" value="CAI2361462.1"/>
    <property type="molecule type" value="Genomic_DNA"/>
</dbReference>
<comment type="caution">
    <text evidence="2">The sequence shown here is derived from an EMBL/GenBank/DDBJ whole genome shotgun (WGS) entry which is preliminary data.</text>
</comment>